<evidence type="ECO:0000313" key="2">
    <source>
        <dbReference type="Proteomes" id="UP001501496"/>
    </source>
</evidence>
<keyword evidence="2" id="KW-1185">Reference proteome</keyword>
<protein>
    <recommendedName>
        <fullName evidence="3">DUF2589 domain-containing protein</fullName>
    </recommendedName>
</protein>
<evidence type="ECO:0008006" key="3">
    <source>
        <dbReference type="Google" id="ProtNLM"/>
    </source>
</evidence>
<reference evidence="2" key="1">
    <citation type="journal article" date="2019" name="Int. J. Syst. Evol. Microbiol.">
        <title>The Global Catalogue of Microorganisms (GCM) 10K type strain sequencing project: providing services to taxonomists for standard genome sequencing and annotation.</title>
        <authorList>
            <consortium name="The Broad Institute Genomics Platform"/>
            <consortium name="The Broad Institute Genome Sequencing Center for Infectious Disease"/>
            <person name="Wu L."/>
            <person name="Ma J."/>
        </authorList>
    </citation>
    <scope>NUCLEOTIDE SEQUENCE [LARGE SCALE GENOMIC DNA]</scope>
    <source>
        <strain evidence="2">JCM 17630</strain>
    </source>
</reference>
<dbReference type="InterPro" id="IPR024510">
    <property type="entry name" value="DUF2589"/>
</dbReference>
<comment type="caution">
    <text evidence="1">The sequence shown here is derived from an EMBL/GenBank/DDBJ whole genome shotgun (WGS) entry which is preliminary data.</text>
</comment>
<dbReference type="EMBL" id="BAABCA010000001">
    <property type="protein sequence ID" value="GAA4232045.1"/>
    <property type="molecule type" value="Genomic_DNA"/>
</dbReference>
<name>A0ABP8C1G2_9FLAO</name>
<sequence length="276" mass="29999">MKKLQSILNQDHSKKTKKELVDLLTGISEVLGDDYSKISGIQISELPKTKNEDLVAVINSFKENYDAKWEANISNSSELLNAIFAQMEKDENQFSTLDAANADFAAELGSIDFENLIGGPLNACVTAQANASLSTVNFIKEVGFTDDGDLRMVDFSYKKEVPDPDNPGSTLKEDVSLNVPFVSVLNVPSLRIENCTVDFNVKLNSVYTKDVSSEFGIDASASGGWGPVKFKVSASYKRSSSTGVRVEKEYTMGVKVVATNDQMPGGLEKVLGILSE</sequence>
<evidence type="ECO:0000313" key="1">
    <source>
        <dbReference type="EMBL" id="GAA4232045.1"/>
    </source>
</evidence>
<gene>
    <name evidence="1" type="ORF">GCM10022291_05860</name>
</gene>
<organism evidence="1 2">
    <name type="scientific">Postechiella marina</name>
    <dbReference type="NCBI Taxonomy" id="943941"/>
    <lineage>
        <taxon>Bacteria</taxon>
        <taxon>Pseudomonadati</taxon>
        <taxon>Bacteroidota</taxon>
        <taxon>Flavobacteriia</taxon>
        <taxon>Flavobacteriales</taxon>
        <taxon>Flavobacteriaceae</taxon>
        <taxon>Postechiella</taxon>
    </lineage>
</organism>
<proteinExistence type="predicted"/>
<dbReference type="Proteomes" id="UP001501496">
    <property type="component" value="Unassembled WGS sequence"/>
</dbReference>
<accession>A0ABP8C1G2</accession>
<dbReference type="RefSeq" id="WP_344786572.1">
    <property type="nucleotide sequence ID" value="NZ_BAABCA010000001.1"/>
</dbReference>
<dbReference type="Pfam" id="PF11655">
    <property type="entry name" value="DUF2589"/>
    <property type="match status" value="1"/>
</dbReference>